<dbReference type="Gene3D" id="3.30.160.190">
    <property type="entry name" value="atu1810 like domain"/>
    <property type="match status" value="1"/>
</dbReference>
<dbReference type="InterPro" id="IPR038532">
    <property type="entry name" value="NDUFS4-like_sf"/>
</dbReference>
<evidence type="ECO:0000256" key="6">
    <source>
        <dbReference type="ARBA" id="ARBA00023136"/>
    </source>
</evidence>
<evidence type="ECO:0000256" key="1">
    <source>
        <dbReference type="ARBA" id="ARBA00004370"/>
    </source>
</evidence>
<gene>
    <name evidence="7" type="ORF">PZN02_005836</name>
</gene>
<sequence>MTEPMKRGAQTNRADRKFLEHVGTSRPLAIDINESRTSIDRVAHIFRPSRSVMTAARVSRRPWLLVFERQIPPLIDYLMGYTGGSDMLTQVELRFPSRDAAIAYAGRHKLKYTVVNDRSRRPSFPVRGPCLRRCRRLASKLYPSIPVAP</sequence>
<reference evidence="7 8" key="1">
    <citation type="submission" date="2023-03" db="EMBL/GenBank/DDBJ databases">
        <authorList>
            <person name="Kaur S."/>
            <person name="Espinosa-Saiz D."/>
            <person name="Velazquez E."/>
            <person name="Menendez E."/>
            <person name="diCenzo G.C."/>
        </authorList>
    </citation>
    <scope>NUCLEOTIDE SEQUENCE [LARGE SCALE GENOMIC DNA]</scope>
    <source>
        <strain evidence="7 8">LMG 24692</strain>
    </source>
</reference>
<keyword evidence="8" id="KW-1185">Reference proteome</keyword>
<accession>A0ABY8DHT2</accession>
<dbReference type="Proteomes" id="UP001229355">
    <property type="component" value="Chromosome 2"/>
</dbReference>
<proteinExistence type="predicted"/>
<dbReference type="InterPro" id="IPR006885">
    <property type="entry name" value="NADH_UbQ_FeS_4_mit-like"/>
</dbReference>
<dbReference type="Pfam" id="PF04800">
    <property type="entry name" value="NDUS4"/>
    <property type="match status" value="1"/>
</dbReference>
<evidence type="ECO:0000313" key="8">
    <source>
        <dbReference type="Proteomes" id="UP001229355"/>
    </source>
</evidence>
<keyword evidence="3" id="KW-0679">Respiratory chain</keyword>
<organism evidence="7 8">
    <name type="scientific">Sinorhizobium garamanticum</name>
    <dbReference type="NCBI Taxonomy" id="680247"/>
    <lineage>
        <taxon>Bacteria</taxon>
        <taxon>Pseudomonadati</taxon>
        <taxon>Pseudomonadota</taxon>
        <taxon>Alphaproteobacteria</taxon>
        <taxon>Hyphomicrobiales</taxon>
        <taxon>Rhizobiaceae</taxon>
        <taxon>Sinorhizobium/Ensifer group</taxon>
        <taxon>Sinorhizobium</taxon>
    </lineage>
</organism>
<keyword evidence="2" id="KW-0813">Transport</keyword>
<name>A0ABY8DHT2_9HYPH</name>
<keyword evidence="6" id="KW-0472">Membrane</keyword>
<dbReference type="EMBL" id="CP120374">
    <property type="protein sequence ID" value="WEX90455.1"/>
    <property type="molecule type" value="Genomic_DNA"/>
</dbReference>
<evidence type="ECO:0000313" key="7">
    <source>
        <dbReference type="EMBL" id="WEX90455.1"/>
    </source>
</evidence>
<evidence type="ECO:0000256" key="4">
    <source>
        <dbReference type="ARBA" id="ARBA00022946"/>
    </source>
</evidence>
<dbReference type="RefSeq" id="WP_280662420.1">
    <property type="nucleotide sequence ID" value="NZ_CP120374.1"/>
</dbReference>
<keyword evidence="5" id="KW-0249">Electron transport</keyword>
<comment type="subcellular location">
    <subcellularLocation>
        <location evidence="1">Membrane</location>
    </subcellularLocation>
</comment>
<evidence type="ECO:0000256" key="3">
    <source>
        <dbReference type="ARBA" id="ARBA00022660"/>
    </source>
</evidence>
<keyword evidence="4" id="KW-0809">Transit peptide</keyword>
<evidence type="ECO:0000256" key="5">
    <source>
        <dbReference type="ARBA" id="ARBA00022982"/>
    </source>
</evidence>
<protein>
    <submittedName>
        <fullName evidence="7">ETC complex I subunit</fullName>
    </submittedName>
</protein>
<evidence type="ECO:0000256" key="2">
    <source>
        <dbReference type="ARBA" id="ARBA00022448"/>
    </source>
</evidence>